<dbReference type="AlphaFoldDB" id="A0A0J5S3N4"/>
<proteinExistence type="predicted"/>
<reference evidence="1 2" key="1">
    <citation type="submission" date="2014-12" db="EMBL/GenBank/DDBJ databases">
        <title>Reclassification of Actinobacillus muris as Muribacter muris.</title>
        <authorList>
            <person name="Christensen H."/>
            <person name="Nicklas W."/>
            <person name="Bisgaard M."/>
        </authorList>
    </citation>
    <scope>NUCLEOTIDE SEQUENCE [LARGE SCALE GENOMIC DNA]</scope>
    <source>
        <strain evidence="1 2">Ackerman80-443D</strain>
    </source>
</reference>
<organism evidence="1 2">
    <name type="scientific">Muribacter muris</name>
    <dbReference type="NCBI Taxonomy" id="67855"/>
    <lineage>
        <taxon>Bacteria</taxon>
        <taxon>Pseudomonadati</taxon>
        <taxon>Pseudomonadota</taxon>
        <taxon>Gammaproteobacteria</taxon>
        <taxon>Pasteurellales</taxon>
        <taxon>Pasteurellaceae</taxon>
        <taxon>Muribacter</taxon>
    </lineage>
</organism>
<keyword evidence="2" id="KW-1185">Reference proteome</keyword>
<sequence length="163" mass="18938">MKVSDDEILDLIWDETLSKIARSTFIRYIGNYLGTYDLVTIRENSEERISYFAALTLSDIKDGSMLSESQLRVRVKQLIQNGELVRVCQHGFMFHHEALKEVVVKAVKYWQIVGLPYGYESDSVVKCCKCVPAENFNLFQLSQNCYQILRAEHPKYKEELCNQ</sequence>
<evidence type="ECO:0000313" key="2">
    <source>
        <dbReference type="Proteomes" id="UP000036270"/>
    </source>
</evidence>
<name>A0A0J5S3N4_9PAST</name>
<dbReference type="EMBL" id="JWIZ01000036">
    <property type="protein sequence ID" value="KMK51402.1"/>
    <property type="molecule type" value="Genomic_DNA"/>
</dbReference>
<gene>
    <name evidence="1" type="ORF">RO21_06450</name>
</gene>
<dbReference type="Proteomes" id="UP000036270">
    <property type="component" value="Unassembled WGS sequence"/>
</dbReference>
<dbReference type="RefSeq" id="WP_047976981.1">
    <property type="nucleotide sequence ID" value="NZ_JWIZ01000036.1"/>
</dbReference>
<evidence type="ECO:0000313" key="1">
    <source>
        <dbReference type="EMBL" id="KMK51402.1"/>
    </source>
</evidence>
<protein>
    <submittedName>
        <fullName evidence="1">Uncharacterized protein</fullName>
    </submittedName>
</protein>
<comment type="caution">
    <text evidence="1">The sequence shown here is derived from an EMBL/GenBank/DDBJ whole genome shotgun (WGS) entry which is preliminary data.</text>
</comment>
<dbReference type="PATRIC" id="fig|67855.3.peg.1287"/>
<accession>A0A0J5S3N4</accession>